<name>A0A6J5S4I8_9CAUD</name>
<evidence type="ECO:0000313" key="1">
    <source>
        <dbReference type="EMBL" id="CAB4203542.1"/>
    </source>
</evidence>
<accession>A0A6J5S4I8</accession>
<proteinExistence type="predicted"/>
<protein>
    <submittedName>
        <fullName evidence="1">Uncharacterized protein</fullName>
    </submittedName>
</protein>
<sequence>MTAGTAMAAVRLDPGSVTTGVVVKLGERLADLGAYPGRMGYACWRVPYGTAIGTRVVTTVFA</sequence>
<organism evidence="1">
    <name type="scientific">uncultured Caudovirales phage</name>
    <dbReference type="NCBI Taxonomy" id="2100421"/>
    <lineage>
        <taxon>Viruses</taxon>
        <taxon>Duplodnaviria</taxon>
        <taxon>Heunggongvirae</taxon>
        <taxon>Uroviricota</taxon>
        <taxon>Caudoviricetes</taxon>
        <taxon>Peduoviridae</taxon>
        <taxon>Maltschvirus</taxon>
        <taxon>Maltschvirus maltsch</taxon>
    </lineage>
</organism>
<dbReference type="EMBL" id="LR797331">
    <property type="protein sequence ID" value="CAB4203542.1"/>
    <property type="molecule type" value="Genomic_DNA"/>
</dbReference>
<reference evidence="1" key="1">
    <citation type="submission" date="2020-05" db="EMBL/GenBank/DDBJ databases">
        <authorList>
            <person name="Chiriac C."/>
            <person name="Salcher M."/>
            <person name="Ghai R."/>
            <person name="Kavagutti S V."/>
        </authorList>
    </citation>
    <scope>NUCLEOTIDE SEQUENCE</scope>
</reference>
<gene>
    <name evidence="1" type="ORF">UFOVP1382_155</name>
</gene>